<sequence>MTLFTMKRFDSALIFVLLSFLSLNTVGSPNAILSEVWNVCRGAPRQLAERALRESKSPLRGKVVSKVTTKSTLTVKDGVTGKVKEKVHQTVTETVTETVSNDKHPSRSVKVVAIEEGPLPKRQNAYAALSFLPINKDKQFPIPEEFFKTDIPTLVKNFSSLVNESRLNKVFNHYCKYLNVQYKGLMDKLRTNFFAGADECGMKEQDKEKYWKECENALTNDLKTINEIHKKHTDSYVERVVDPKNINHAAFSYYGSWLWNKKLLEEEKKWVKFFDDKIRKQKRGW</sequence>
<dbReference type="InterPro" id="IPR019111">
    <property type="entry name" value="PRESA_N"/>
</dbReference>
<protein>
    <submittedName>
        <fullName evidence="3">RAD protein (Pv-fam-e)</fullName>
    </submittedName>
</protein>
<organism evidence="3 4">
    <name type="scientific">Plasmodium vivax India VII</name>
    <dbReference type="NCBI Taxonomy" id="1077284"/>
    <lineage>
        <taxon>Eukaryota</taxon>
        <taxon>Sar</taxon>
        <taxon>Alveolata</taxon>
        <taxon>Apicomplexa</taxon>
        <taxon>Aconoidasida</taxon>
        <taxon>Haemosporida</taxon>
        <taxon>Plasmodiidae</taxon>
        <taxon>Plasmodium</taxon>
        <taxon>Plasmodium (Plasmodium)</taxon>
    </lineage>
</organism>
<dbReference type="EMBL" id="KQ234266">
    <property type="protein sequence ID" value="KMZ80815.1"/>
    <property type="molecule type" value="Genomic_DNA"/>
</dbReference>
<dbReference type="AlphaFoldDB" id="A0A0J9SD09"/>
<feature type="signal peptide" evidence="1">
    <location>
        <begin position="1"/>
        <end position="27"/>
    </location>
</feature>
<name>A0A0J9SD09_PLAVI</name>
<proteinExistence type="predicted"/>
<evidence type="ECO:0000259" key="2">
    <source>
        <dbReference type="Pfam" id="PF09687"/>
    </source>
</evidence>
<dbReference type="Gene3D" id="6.10.280.180">
    <property type="entry name" value="Plasmodium RESA, N-terminal helical domain"/>
    <property type="match status" value="1"/>
</dbReference>
<evidence type="ECO:0000256" key="1">
    <source>
        <dbReference type="SAM" id="SignalP"/>
    </source>
</evidence>
<feature type="chain" id="PRO_5005322152" evidence="1">
    <location>
        <begin position="28"/>
        <end position="285"/>
    </location>
</feature>
<dbReference type="InterPro" id="IPR044885">
    <property type="entry name" value="PRESA_N_sf"/>
</dbReference>
<feature type="domain" description="Plasmodium RESA N-terminal" evidence="2">
    <location>
        <begin position="150"/>
        <end position="270"/>
    </location>
</feature>
<dbReference type="Pfam" id="PF09687">
    <property type="entry name" value="PRESAN"/>
    <property type="match status" value="1"/>
</dbReference>
<dbReference type="OrthoDB" id="10299817at2759"/>
<keyword evidence="1" id="KW-0732">Signal</keyword>
<gene>
    <name evidence="3" type="ORF">PVIIG_02033</name>
</gene>
<evidence type="ECO:0000313" key="4">
    <source>
        <dbReference type="Proteomes" id="UP000053562"/>
    </source>
</evidence>
<evidence type="ECO:0000313" key="3">
    <source>
        <dbReference type="EMBL" id="KMZ80815.1"/>
    </source>
</evidence>
<dbReference type="Proteomes" id="UP000053562">
    <property type="component" value="Unassembled WGS sequence"/>
</dbReference>
<accession>A0A0J9SD09</accession>
<reference evidence="3 4" key="1">
    <citation type="submission" date="2011-08" db="EMBL/GenBank/DDBJ databases">
        <title>The Genome Sequence of Plasmodium vivax India VII.</title>
        <authorList>
            <consortium name="The Broad Institute Genome Sequencing Platform"/>
            <consortium name="The Broad Institute Genome Sequencing Center for Infectious Disease"/>
            <person name="Neafsey D."/>
            <person name="Carlton J."/>
            <person name="Barnwell J."/>
            <person name="Collins W."/>
            <person name="Escalante A."/>
            <person name="Mullikin J."/>
            <person name="Saul A."/>
            <person name="Guigo R."/>
            <person name="Camara F."/>
            <person name="Young S.K."/>
            <person name="Zeng Q."/>
            <person name="Gargeya S."/>
            <person name="Fitzgerald M."/>
            <person name="Haas B."/>
            <person name="Abouelleil A."/>
            <person name="Alvarado L."/>
            <person name="Arachchi H.M."/>
            <person name="Berlin A."/>
            <person name="Brown A."/>
            <person name="Chapman S.B."/>
            <person name="Chen Z."/>
            <person name="Dunbar C."/>
            <person name="Freedman E."/>
            <person name="Gearin G."/>
            <person name="Gellesch M."/>
            <person name="Goldberg J."/>
            <person name="Griggs A."/>
            <person name="Gujja S."/>
            <person name="Heiman D."/>
            <person name="Howarth C."/>
            <person name="Larson L."/>
            <person name="Lui A."/>
            <person name="MacDonald P.J.P."/>
            <person name="Montmayeur A."/>
            <person name="Murphy C."/>
            <person name="Neiman D."/>
            <person name="Pearson M."/>
            <person name="Priest M."/>
            <person name="Roberts A."/>
            <person name="Saif S."/>
            <person name="Shea T."/>
            <person name="Shenoy N."/>
            <person name="Sisk P."/>
            <person name="Stolte C."/>
            <person name="Sykes S."/>
            <person name="Wortman J."/>
            <person name="Nusbaum C."/>
            <person name="Birren B."/>
        </authorList>
    </citation>
    <scope>NUCLEOTIDE SEQUENCE [LARGE SCALE GENOMIC DNA]</scope>
    <source>
        <strain evidence="3 4">India VII</strain>
    </source>
</reference>